<dbReference type="EMBL" id="JARBHB010000008">
    <property type="protein sequence ID" value="KAJ8877189.1"/>
    <property type="molecule type" value="Genomic_DNA"/>
</dbReference>
<organism evidence="1 2">
    <name type="scientific">Dryococelus australis</name>
    <dbReference type="NCBI Taxonomy" id="614101"/>
    <lineage>
        <taxon>Eukaryota</taxon>
        <taxon>Metazoa</taxon>
        <taxon>Ecdysozoa</taxon>
        <taxon>Arthropoda</taxon>
        <taxon>Hexapoda</taxon>
        <taxon>Insecta</taxon>
        <taxon>Pterygota</taxon>
        <taxon>Neoptera</taxon>
        <taxon>Polyneoptera</taxon>
        <taxon>Phasmatodea</taxon>
        <taxon>Verophasmatodea</taxon>
        <taxon>Anareolatae</taxon>
        <taxon>Phasmatidae</taxon>
        <taxon>Eurycanthinae</taxon>
        <taxon>Dryococelus</taxon>
    </lineage>
</organism>
<comment type="caution">
    <text evidence="1">The sequence shown here is derived from an EMBL/GenBank/DDBJ whole genome shotgun (WGS) entry which is preliminary data.</text>
</comment>
<evidence type="ECO:0000313" key="1">
    <source>
        <dbReference type="EMBL" id="KAJ8877189.1"/>
    </source>
</evidence>
<accession>A0ABQ9GYS2</accession>
<dbReference type="Proteomes" id="UP001159363">
    <property type="component" value="Chromosome 7"/>
</dbReference>
<sequence length="100" mass="11258">MDGYLSKKLNVEEIHWHFSESTHGKGAPDRVGAVLKRTADGLVAHQVDIPDCDVLVPLLHQPCTGINNAYQKQEITKVINEYQDRFANSLWSSQKNVITK</sequence>
<reference evidence="1 2" key="1">
    <citation type="submission" date="2023-02" db="EMBL/GenBank/DDBJ databases">
        <title>LHISI_Scaffold_Assembly.</title>
        <authorList>
            <person name="Stuart O.P."/>
            <person name="Cleave R."/>
            <person name="Magrath M.J.L."/>
            <person name="Mikheyev A.S."/>
        </authorList>
    </citation>
    <scope>NUCLEOTIDE SEQUENCE [LARGE SCALE GENOMIC DNA]</scope>
    <source>
        <strain evidence="1">Daus_M_001</strain>
        <tissue evidence="1">Leg muscle</tissue>
    </source>
</reference>
<protein>
    <submittedName>
        <fullName evidence="1">Uncharacterized protein</fullName>
    </submittedName>
</protein>
<gene>
    <name evidence="1" type="ORF">PR048_021643</name>
</gene>
<proteinExistence type="predicted"/>
<name>A0ABQ9GYS2_9NEOP</name>
<evidence type="ECO:0000313" key="2">
    <source>
        <dbReference type="Proteomes" id="UP001159363"/>
    </source>
</evidence>
<keyword evidence="2" id="KW-1185">Reference proteome</keyword>